<dbReference type="InterPro" id="IPR029058">
    <property type="entry name" value="AB_hydrolase_fold"/>
</dbReference>
<dbReference type="SUPFAM" id="SSF53474">
    <property type="entry name" value="alpha/beta-Hydrolases"/>
    <property type="match status" value="1"/>
</dbReference>
<comment type="caution">
    <text evidence="2">The sequence shown here is derived from an EMBL/GenBank/DDBJ whole genome shotgun (WGS) entry which is preliminary data.</text>
</comment>
<dbReference type="RefSeq" id="WP_146269193.1">
    <property type="nucleotide sequence ID" value="NZ_VOEI01000001.1"/>
</dbReference>
<dbReference type="OrthoDB" id="9803578at2"/>
<dbReference type="Gene3D" id="3.40.50.1820">
    <property type="entry name" value="alpha/beta hydrolase"/>
    <property type="match status" value="1"/>
</dbReference>
<accession>A0A563UAV6</accession>
<dbReference type="Proteomes" id="UP000318010">
    <property type="component" value="Unassembled WGS sequence"/>
</dbReference>
<dbReference type="InterPro" id="IPR000801">
    <property type="entry name" value="Esterase-like"/>
</dbReference>
<dbReference type="PANTHER" id="PTHR48098">
    <property type="entry name" value="ENTEROCHELIN ESTERASE-RELATED"/>
    <property type="match status" value="1"/>
</dbReference>
<dbReference type="Pfam" id="PF00756">
    <property type="entry name" value="Esterase"/>
    <property type="match status" value="1"/>
</dbReference>
<evidence type="ECO:0000256" key="1">
    <source>
        <dbReference type="SAM" id="SignalP"/>
    </source>
</evidence>
<gene>
    <name evidence="2" type="ORF">FPZ42_04050</name>
</gene>
<feature type="signal peptide" evidence="1">
    <location>
        <begin position="1"/>
        <end position="22"/>
    </location>
</feature>
<dbReference type="AlphaFoldDB" id="A0A563UAV6"/>
<reference evidence="2 3" key="1">
    <citation type="submission" date="2019-07" db="EMBL/GenBank/DDBJ databases">
        <authorList>
            <person name="Kim J."/>
        </authorList>
    </citation>
    <scope>NUCLEOTIDE SEQUENCE [LARGE SCALE GENOMIC DNA]</scope>
    <source>
        <strain evidence="2 3">MJ1a</strain>
    </source>
</reference>
<keyword evidence="3" id="KW-1185">Reference proteome</keyword>
<sequence length="267" mass="30175">MLKPRLKLLTLIILTLSSVSIAQDTARIVTENIHIPQLNRDRSLRIYLPAGYTSSKQKYPVIYMHDGQNLFSGTKDPAFSWYIDSLLKTYPAKKQAIIVGINNGPNRIMEYNAWDSKYGKQEGVAYTDFIVKTLKPHIDSTYRTLKDAKHTVISGSSMGGLISMYAAVKYPQVFGTAGVFSPSFWIAPDMYKMVSTEKPITKNRFFLACGDQEGDEASYVARMDSLLSAKGFDRGHVPAPLILKDAKHNEAQWRKAFAVFYAWWIKQ</sequence>
<feature type="chain" id="PRO_5022247178" evidence="1">
    <location>
        <begin position="23"/>
        <end position="267"/>
    </location>
</feature>
<dbReference type="EMBL" id="VOEI01000001">
    <property type="protein sequence ID" value="TWR28399.1"/>
    <property type="molecule type" value="Genomic_DNA"/>
</dbReference>
<organism evidence="2 3">
    <name type="scientific">Mucilaginibacter achroorhodeus</name>
    <dbReference type="NCBI Taxonomy" id="2599294"/>
    <lineage>
        <taxon>Bacteria</taxon>
        <taxon>Pseudomonadati</taxon>
        <taxon>Bacteroidota</taxon>
        <taxon>Sphingobacteriia</taxon>
        <taxon>Sphingobacteriales</taxon>
        <taxon>Sphingobacteriaceae</taxon>
        <taxon>Mucilaginibacter</taxon>
    </lineage>
</organism>
<dbReference type="InterPro" id="IPR050583">
    <property type="entry name" value="Mycobacterial_A85_antigen"/>
</dbReference>
<protein>
    <submittedName>
        <fullName evidence="2">Esterase family protein</fullName>
    </submittedName>
</protein>
<name>A0A563UAV6_9SPHI</name>
<evidence type="ECO:0000313" key="2">
    <source>
        <dbReference type="EMBL" id="TWR28399.1"/>
    </source>
</evidence>
<evidence type="ECO:0000313" key="3">
    <source>
        <dbReference type="Proteomes" id="UP000318010"/>
    </source>
</evidence>
<dbReference type="PANTHER" id="PTHR48098:SF6">
    <property type="entry name" value="FERRI-BACILLIBACTIN ESTERASE BESA"/>
    <property type="match status" value="1"/>
</dbReference>
<keyword evidence="1" id="KW-0732">Signal</keyword>
<proteinExistence type="predicted"/>